<dbReference type="AlphaFoldDB" id="A0A4V1HHK9"/>
<evidence type="ECO:0000259" key="1">
    <source>
        <dbReference type="PROSITE" id="PS50990"/>
    </source>
</evidence>
<dbReference type="EMBL" id="CP040602">
    <property type="protein sequence ID" value="QCU89383.1"/>
    <property type="molecule type" value="Genomic_DNA"/>
</dbReference>
<dbReference type="Proteomes" id="UP000304864">
    <property type="component" value="Chromosome"/>
</dbReference>
<evidence type="ECO:0000313" key="2">
    <source>
        <dbReference type="EMBL" id="QCU89383.1"/>
    </source>
</evidence>
<dbReference type="KEGG" id="thig:FE785_01415"/>
<keyword evidence="3" id="KW-1185">Reference proteome</keyword>
<protein>
    <submittedName>
        <fullName evidence="2">Peptidase C39 family protein</fullName>
    </submittedName>
</protein>
<accession>A0A4V1HHK9</accession>
<reference evidence="2 3" key="1">
    <citation type="submission" date="2019-05" db="EMBL/GenBank/DDBJ databases">
        <title>Thiomicrorhabdus sediminis sp. nov, a novel sulfur-oxidizing bacterium isolated from coastal sediment.</title>
        <authorList>
            <person name="Liu X."/>
        </authorList>
    </citation>
    <scope>NUCLEOTIDE SEQUENCE [LARGE SCALE GENOMIC DNA]</scope>
    <source>
        <strain evidence="2 3">G1</strain>
    </source>
</reference>
<dbReference type="GO" id="GO:0005524">
    <property type="term" value="F:ATP binding"/>
    <property type="evidence" value="ECO:0007669"/>
    <property type="project" value="InterPro"/>
</dbReference>
<dbReference type="InterPro" id="IPR039563">
    <property type="entry name" value="Peptidase_C39_single_dom"/>
</dbReference>
<dbReference type="Gene3D" id="1.25.40.10">
    <property type="entry name" value="Tetratricopeptide repeat domain"/>
    <property type="match status" value="1"/>
</dbReference>
<proteinExistence type="predicted"/>
<dbReference type="InterPro" id="IPR039564">
    <property type="entry name" value="Peptidase_C39-like"/>
</dbReference>
<organism evidence="2 3">
    <name type="scientific">Thiomicrorhabdus sediminis</name>
    <dbReference type="NCBI Taxonomy" id="2580412"/>
    <lineage>
        <taxon>Bacteria</taxon>
        <taxon>Pseudomonadati</taxon>
        <taxon>Pseudomonadota</taxon>
        <taxon>Gammaproteobacteria</taxon>
        <taxon>Thiotrichales</taxon>
        <taxon>Piscirickettsiaceae</taxon>
        <taxon>Thiomicrorhabdus</taxon>
    </lineage>
</organism>
<sequence>MTSALIQRLHTRLLSGVLFVLIVAVMQGCAYAPQVKQLQQNGWDNLSIAKAVELTDVPFFPQQKYQCGPAALATVLNYNNINVEPEELRAKVYVPKRQGSFQIEMIAATRQYGKLPYPLDPSLEDLLREVDAGNPVLVLQNLAFENMPQWHFAVVVGYDLNRSEIILRSATSKRWTTSLSNFEQTWRKSNYWALVVTDADKVPPTATVSKWLAAGLDLEKIKRYQQAQQSYRAATRNWPLQDKPWLALSNLFYKQKRYQDASAVLKQALSNIKDSAELWNNYAYLLKHEGCYQSAQQAAACALQLKADDKNIIATWQEMQQLDLSGSKSCEAIQCDR</sequence>
<evidence type="ECO:0000313" key="3">
    <source>
        <dbReference type="Proteomes" id="UP000304864"/>
    </source>
</evidence>
<feature type="domain" description="Peptidase C39" evidence="1">
    <location>
        <begin position="62"/>
        <end position="193"/>
    </location>
</feature>
<dbReference type="Pfam" id="PF13428">
    <property type="entry name" value="TPR_14"/>
    <property type="match status" value="1"/>
</dbReference>
<dbReference type="InterPro" id="IPR005074">
    <property type="entry name" value="Peptidase_C39"/>
</dbReference>
<dbReference type="GO" id="GO:0008233">
    <property type="term" value="F:peptidase activity"/>
    <property type="evidence" value="ECO:0007669"/>
    <property type="project" value="InterPro"/>
</dbReference>
<gene>
    <name evidence="2" type="ORF">FE785_01415</name>
</gene>
<dbReference type="Gene3D" id="3.90.70.10">
    <property type="entry name" value="Cysteine proteinases"/>
    <property type="match status" value="1"/>
</dbReference>
<dbReference type="OrthoDB" id="5611441at2"/>
<dbReference type="PROSITE" id="PS50990">
    <property type="entry name" value="PEPTIDASE_C39"/>
    <property type="match status" value="1"/>
</dbReference>
<dbReference type="RefSeq" id="WP_138563691.1">
    <property type="nucleotide sequence ID" value="NZ_CP040602.1"/>
</dbReference>
<dbReference type="Pfam" id="PF13529">
    <property type="entry name" value="Peptidase_C39_2"/>
    <property type="match status" value="1"/>
</dbReference>
<dbReference type="NCBIfam" id="NF033920">
    <property type="entry name" value="C39_PA2778_fam"/>
    <property type="match status" value="1"/>
</dbReference>
<dbReference type="GO" id="GO:0006508">
    <property type="term" value="P:proteolysis"/>
    <property type="evidence" value="ECO:0007669"/>
    <property type="project" value="InterPro"/>
</dbReference>
<dbReference type="InterPro" id="IPR011990">
    <property type="entry name" value="TPR-like_helical_dom_sf"/>
</dbReference>
<name>A0A4V1HHK9_9GAMM</name>
<dbReference type="SUPFAM" id="SSF48452">
    <property type="entry name" value="TPR-like"/>
    <property type="match status" value="1"/>
</dbReference>
<dbReference type="CDD" id="cd02549">
    <property type="entry name" value="Peptidase_C39A"/>
    <property type="match status" value="1"/>
</dbReference>
<dbReference type="GO" id="GO:0016020">
    <property type="term" value="C:membrane"/>
    <property type="evidence" value="ECO:0007669"/>
    <property type="project" value="InterPro"/>
</dbReference>